<keyword evidence="3" id="KW-0732">Signal</keyword>
<dbReference type="InterPro" id="IPR019931">
    <property type="entry name" value="LPXTG_anchor"/>
</dbReference>
<dbReference type="Gene3D" id="2.60.40.10">
    <property type="entry name" value="Immunoglobulins"/>
    <property type="match status" value="12"/>
</dbReference>
<evidence type="ECO:0000256" key="6">
    <source>
        <dbReference type="SAM" id="Phobius"/>
    </source>
</evidence>
<dbReference type="PANTHER" id="PTHR34819:SF3">
    <property type="entry name" value="CELL SURFACE PROTEIN"/>
    <property type="match status" value="1"/>
</dbReference>
<organism evidence="8">
    <name type="scientific">Nakamurella sp. A5-74</name>
    <dbReference type="NCBI Taxonomy" id="3158264"/>
    <lineage>
        <taxon>Bacteria</taxon>
        <taxon>Bacillati</taxon>
        <taxon>Actinomycetota</taxon>
        <taxon>Actinomycetes</taxon>
        <taxon>Nakamurellales</taxon>
        <taxon>Nakamurellaceae</taxon>
        <taxon>Nakamurella</taxon>
    </lineage>
</organism>
<dbReference type="PANTHER" id="PTHR34819">
    <property type="entry name" value="LARGE CYSTEINE-RICH PERIPLASMIC PROTEIN OMCB"/>
    <property type="match status" value="1"/>
</dbReference>
<dbReference type="PROSITE" id="PS50847">
    <property type="entry name" value="GRAM_POS_ANCHORING"/>
    <property type="match status" value="1"/>
</dbReference>
<name>A0AAU8DLZ9_9ACTN</name>
<feature type="compositionally biased region" description="Low complexity" evidence="5">
    <location>
        <begin position="1000"/>
        <end position="1021"/>
    </location>
</feature>
<dbReference type="Gene3D" id="2.60.40.1170">
    <property type="entry name" value="Mu homology domain, subdomain B"/>
    <property type="match status" value="3"/>
</dbReference>
<keyword evidence="6" id="KW-0812">Transmembrane</keyword>
<feature type="domain" description="Gram-positive cocci surface proteins LPxTG" evidence="7">
    <location>
        <begin position="4819"/>
        <end position="4853"/>
    </location>
</feature>
<evidence type="ECO:0000259" key="7">
    <source>
        <dbReference type="PROSITE" id="PS50847"/>
    </source>
</evidence>
<reference evidence="8" key="1">
    <citation type="submission" date="2024-05" db="EMBL/GenBank/DDBJ databases">
        <authorList>
            <person name="Cai S.Y."/>
            <person name="Jin L.M."/>
            <person name="Li H.R."/>
        </authorList>
    </citation>
    <scope>NUCLEOTIDE SEQUENCE</scope>
    <source>
        <strain evidence="8">A5-74</strain>
    </source>
</reference>
<keyword evidence="4" id="KW-0572">Peptidoglycan-anchor</keyword>
<keyword evidence="6" id="KW-1133">Transmembrane helix</keyword>
<evidence type="ECO:0000256" key="2">
    <source>
        <dbReference type="ARBA" id="ARBA00022525"/>
    </source>
</evidence>
<feature type="transmembrane region" description="Helical" evidence="6">
    <location>
        <begin position="4829"/>
        <end position="4846"/>
    </location>
</feature>
<feature type="region of interest" description="Disordered" evidence="5">
    <location>
        <begin position="4711"/>
        <end position="4821"/>
    </location>
</feature>
<protein>
    <submittedName>
        <fullName evidence="8">LPXTG cell wall anchor domain-containing protein</fullName>
    </submittedName>
</protein>
<dbReference type="NCBIfam" id="TIGR01167">
    <property type="entry name" value="LPXTG_anchor"/>
    <property type="match status" value="1"/>
</dbReference>
<feature type="region of interest" description="Disordered" evidence="5">
    <location>
        <begin position="2013"/>
        <end position="2039"/>
    </location>
</feature>
<feature type="region of interest" description="Disordered" evidence="5">
    <location>
        <begin position="992"/>
        <end position="1021"/>
    </location>
</feature>
<evidence type="ECO:0000256" key="4">
    <source>
        <dbReference type="ARBA" id="ARBA00023088"/>
    </source>
</evidence>
<dbReference type="InterPro" id="IPR047589">
    <property type="entry name" value="DUF11_rpt"/>
</dbReference>
<feature type="region of interest" description="Disordered" evidence="5">
    <location>
        <begin position="3157"/>
        <end position="3179"/>
    </location>
</feature>
<feature type="compositionally biased region" description="Low complexity" evidence="5">
    <location>
        <begin position="4711"/>
        <end position="4811"/>
    </location>
</feature>
<evidence type="ECO:0000256" key="5">
    <source>
        <dbReference type="SAM" id="MobiDB-lite"/>
    </source>
</evidence>
<feature type="transmembrane region" description="Helical" evidence="6">
    <location>
        <begin position="20"/>
        <end position="40"/>
    </location>
</feature>
<dbReference type="RefSeq" id="WP_353648310.1">
    <property type="nucleotide sequence ID" value="NZ_CP159218.1"/>
</dbReference>
<feature type="region of interest" description="Disordered" evidence="5">
    <location>
        <begin position="1538"/>
        <end position="1557"/>
    </location>
</feature>
<evidence type="ECO:0000256" key="3">
    <source>
        <dbReference type="ARBA" id="ARBA00022729"/>
    </source>
</evidence>
<keyword evidence="2" id="KW-0964">Secreted</keyword>
<dbReference type="Gene3D" id="2.60.40.3080">
    <property type="match status" value="1"/>
</dbReference>
<evidence type="ECO:0000313" key="8">
    <source>
        <dbReference type="EMBL" id="XCG62695.1"/>
    </source>
</evidence>
<keyword evidence="1" id="KW-0134">Cell wall</keyword>
<dbReference type="Pfam" id="PF01345">
    <property type="entry name" value="DUF11"/>
    <property type="match status" value="34"/>
</dbReference>
<dbReference type="Gene3D" id="2.60.40.740">
    <property type="match status" value="1"/>
</dbReference>
<feature type="region of interest" description="Disordered" evidence="5">
    <location>
        <begin position="4293"/>
        <end position="4312"/>
    </location>
</feature>
<dbReference type="InterPro" id="IPR013783">
    <property type="entry name" value="Ig-like_fold"/>
</dbReference>
<feature type="region of interest" description="Disordered" evidence="5">
    <location>
        <begin position="1367"/>
        <end position="1394"/>
    </location>
</feature>
<dbReference type="GO" id="GO:0005975">
    <property type="term" value="P:carbohydrate metabolic process"/>
    <property type="evidence" value="ECO:0007669"/>
    <property type="project" value="UniProtKB-ARBA"/>
</dbReference>
<evidence type="ECO:0000256" key="1">
    <source>
        <dbReference type="ARBA" id="ARBA00022512"/>
    </source>
</evidence>
<accession>A0AAU8DLZ9</accession>
<keyword evidence="6" id="KW-0472">Membrane</keyword>
<dbReference type="EMBL" id="CP159218">
    <property type="protein sequence ID" value="XCG62695.1"/>
    <property type="molecule type" value="Genomic_DNA"/>
</dbReference>
<dbReference type="NCBIfam" id="TIGR01451">
    <property type="entry name" value="B_ant_repeat"/>
    <property type="match status" value="32"/>
</dbReference>
<proteinExistence type="predicted"/>
<sequence length="4853" mass="474984">MSRHSSTGTIIGRDGAKRTLLTVLMLIAGILTITTLPSVAPPAAAAIQQDFVASFNAQQNGAITVTGNSQMTCPAATACTTARNTVPTANQTTGSNNDFAMQFVDNDGNTTTTNSTSAGLTLAGGSTVLYANLSWGARRTAGTSGVAATGNANQIKFRVPGGAYQTLTAPRSVSYPTLNGTPYNSSLDVTALVKAAGNGTYWAADISAATGADRYAGWSLTVVYQNPAFPLRDLRVYEGFADVSNGAPVTIPITGLLTPPAGTVNASVGFVVWEGDAGFAGDSASLVSAAGVSSPLSDASRPTANFFDSAISDLGTNLTNRDPAYVNNLGVDIGRVNANGLIPNGATQTNLQLTSSGDVYYPTQLTTQIDLYTPAFNAISKTVTNLSGNSPAQPGDTLEYQISFTNTGADFADNAVIRDPLPAGITYSPGTLSVLTGANPGAKTDAAGDDVGSYAAAAREVSFRVGTGATATTGGTLAPNASTSVRFRATVDRAASGTTITNVALLDYRARAINKDYTFTGNAVDTPVRELADLAVTKTSNPTSQNAGNQVTYTVTATNNGPNAAAGVVVTDTLPTGVDYVASNPPAGVTCTNSGRTVTCTASTLANGATLVIPIVVSIPSGSATGSLANTATVSATTADDVTTNNSSTATTTVTRQADVALTKSGTPASAAAGTQVTYTLTATNAGPSSAAGTQIVDQLPAGVTLVSATPSAGTCTTAGTTVTCDTGTIAAGGAVTSTLVVTVNANIAATSVTNSGSVSTTTPETVTSNNSAATTTTVTRSADLQVTKTTTTDTPFVAGRPATFVVAVRNNGPSDAAAVTISDPVPTGYTVTSLASTLGTCSDAVGTTVSCTVGTLASGATATITIRGTISPTFVPGNLSNTASAATTTTDPTAGNNSSTLTVAVVASADLSLSKSADPAQITFGSPVTYTLVVTNNGPSSSAGVATSDPLPAGFVFISGTNCVAAANNTVTCTVGTLTAGATATRSFTVSTPAGGSGNVTNTATVSATTPDPTAANNSASAVSNGVAQSDLSLTKRTVTATPVSGGTLVYELVATNNGPSSATGVVVTDTLPAGISYASSTGAACTPNGQVVTCSVGNLANGAAATIELTTRVGNNTRQAITNSATVAATTNDPTPANNTASSTVTVQAVADVAVTLVPRQTTVTAGTVVTYDLRVVNNGPATANSVVITGAVPPGLTPVAGSSGGACVVSAGTVTCNVGNLPQGQVIPIAFQATVDASTPAGPISGSARVGSTTSDPVPDNNVSNATITVVTRADLATTKTVTPTTLVAGSTATYEVTVTNNGPSDAVGATLTDTVPAGLTPGTPTASVGSCTLTGQRVDCSVARLSTGQVMTVRIPVSVPTDASGTISNTATAASATTDPDATNDAATRTSTVDRSADLQLQMVPDATGVVAGTTVTYTLTVTNAGPSIAAGSAVTDTLPAGLTVLPGGLSTSGGTCTASTDRTGVSCDFGTIPAGESRVVVIEALVASGTAAGTVLTNRASVSGTTADPTPANNTASVDVTVTTSADLRVTKAPASDTPEAGTQHGYTVSVTNNGPSLSRGVVLTDPLPTGTTYVSAISSSGSCTAVDGAIRCAIGDLAAGASATVQITVQLGAALGGRILTNAASATSAPSTGAATPDPTPANDSSTVSQIVSARSDLLLTKTITSGPVVAGQDVTYRVTLANRGPSDAANAYINDAVPAGTTYQSATASGGGSCSTVGAGSDLVIGCTWDTIPNGATRTADITFRVPADLAAGGTVTNTVTGGSDSSDPTPNTATVPGTVTYTADLVTTKTLLSGQPVAGGPVRWQITVVNNGPSTARAVTTTDTVPAALVGTTAQGPTTESCTVTGRDVACTLGDLAPNASVSVVVAGTLSADFGGDTLANTATAATTTPESATDNNTSTSTTPTATQADLSISKTGAPTALVAGSTVTWTITVTNAVGPSTASGVVVTDVIPAGVSAVNGTVPGGTCAVTEGTLRCTVASLAVGASAVVTLTGTVGSGYTGSALSNTAGVTADTPDPDRSNDSASSSNAVGRSSDVAVIMTGPATAAPGSQATWTIVVRNDGPSDATDIRLTDTLPAGVLGVSLVGPSGSCPVTDRTATCSLGALAAGQSVTLTLRATIDPDGGGTLVNSVAVTSGTADPTPANNSASVTTTLVAAADLSIVKDQIGSAVAGRTVSWVLTVDNQGPSTARNVVVTDTVPTAVTGVAASVAGGETCTVTGQQISCTVATLAPGLPDQITVTGTLAADYTGSTLSNTATVGSDTPDGDATDNTSTAIEPVSRSADLSIGKAITSGPPIAGTQVHYLIDVVNDGPSVATSVSVTDPLPAEVMNATATVTAGGSPGSSCTVAAGTISCDLGGVAVGTTVTIDVTGTLAQSVGDRLSNTATVSSSVPDPVGANNTSTATATIGESADLALTITGPGRAVAGADISWSIVVTNNGGSNARGVVLSDLIPAGVGNVVVTLPGGVVCDDPARCVLGTLAPGESVTITVGGRLSAAYSGSSVTDQASVAASTPDPDDRNNSDSTVAEIDRVATFGVTKAAEPTTLVPGRPATYTITVTNDGPSDAPASLLSDALPDGLTVRAPGVTTTQGSCTPVGRQLDCTLGTLPAGSTATITVPVSVDPAFTGSSILNQAIATNPYGPSATGSIESAVTPLADLTVTKTGPATVTAGSPLGWTIKVDNSGPSTARGVVLVDTLPAGVGDVDVTASQGSCVVTDREIRCTIGDLAAGDIASVRVTIDGVLDPSFTGTSLVNTARVSSTTPEPAGVDPGDPTEGGRRSATTTAVRQSADVQLFKVTDLTGVAPGEAVDWSIIVRNNGPSTARDLVVIDTLPAGLLDPEFTAPNGITCTAAGVCDFGDLALLPGADNQVTITVSGTVDPDATGSLIRNSADVEVADDAIDPTPDPIPGNNTDESAIALAAVADVSVTKANGPGPVLAGGPVSWTVVVTNNGPSTARDVVATDTLPSGVSGVEVDGGAPGTCDVTTAEIICTIGDLAPGSAAAVTLTVTATVDPGRTADLTNVVSVVGDTGAYTDPDTANNTATVDTEIGTSADLAVVKSGPPSVTAGGRITWTLRVASKGPSVATDVTLTDLVPNYVSDVTFDAPDGVSCPAGVCALGDVVPGADITVTVTGTVDPDRRADVVNTATVASSTPDPQAADNSDTETTGVDISSDVQISVDAVTTSVSPGERAAWTVTVQNNGPSSARGVTVVDTLPAGLTGEQFTAPNGVTCELVGRVLSCDFGAQVLDPGAGSALQITVSGVVPSDTTATEVVNSATVSSVTPDLNEENDTASASVSLVPSADLSVVKTGPSGPVTAGESIKWTITVTNDGPATARGVTVTDTLPAGVSGIAFAPSAGSCTTAGVCTLGAIAAGRTATVVVSGTVTADYAGDAVTNVAVVDADTADPVGGNNSSSVDTDVDALADLTITKLGPDTVVAGGTIEWTITVTNDGSSLARSVRVNDLTPDGVSGILFTPSVGTCADALCALGDLAPGASATITVTGTVDPDTIGRIENIASTTSDTPDEDPFDQATAITDVTGSADLALTKTVGPDPVVPGQPVTFTLTATNAGPSVARDVVFTDVVSADVTDPTATGIGAVCSTAPAGDGATLVTCTATDPLADAGTLTVTITGILAADVDPGTLSNTASLASGTPDPRSGNNTATVGATTATADLTVRKTADVAEVGPAGTISWTVEVSNAADAQGPARSVVLTDTLPAGVDVTAVTTSAGTCDPVDGRSLSCLLGTITPGSTVIVTITATVDDRRTGTLVNTATALSPDEGVPADNTDRLDVPVTPTADLSFTKTVSPDPVVPGAKVVFTLTATNDGPSPADDVTFTDLVPGTVTHVTAAGAGVTCTETPQGASTLVSCTATGPLADGGTLVVTITGTLDDDVGPGALANSASVSTSTADPDLANNQDTVGTVTATADLSVTKTADVPEVRPGGTIVWTIEVSNAADAQGPARAVDLIDTLPTGIDVTSVTPSAGTCAQVEGQSLVCSLGSIAPGATVTVTVTATVDDRRTGSLTNNVVVSSRDDIDGAGAPVQAITPVTPTADLSLTKTLTPDPLVPGEDVTFTLTATNNGPSPAEDVTFTDVVAGTVSGVTTDDHGVMCSTAPAGDGATVVTCTATDPLADAGTLVVTITGTLDADVDPGALSNTAAVASATFDPTSANNAATAGAATATADLTVSKTADVTEVRPGEAITWTVTVRNAVDAQGPARSIVLTDILPAGIEVTSVTVGPDTAGSCDPVDGRPLVCTLGSLAPGAAVTVTVTATVDDDRTGTLANSASAVSPDESDPRDNTVTLDVPVTDSADVSLTKSVSPDPLVPGGPVKYTLTATNAGPATARDLVFTDVVAGVVDVTHAGGAGVECSSTPQGDDTVVTCTAIGPLADAGSLAVTITGTLDPAAEPGEVSNTAAVTSSTADPDTTNNTATVGAETAQADLSVTKTANVDAVLPGGDITWTIVVRNADDAQGPARSVLLTDALPEGVDVSGVEVSGAQASAGCSDVDGRSLVCSLGSIAPGAAVTVTVTGTLGDRAGGSLVNTVGVLSPDEAAPADNVATVSTPVTPAADLVITKTPATDRVVAGGRLDWTITVRNDGPVDAPDVQITDELPAGLTVDTAALPDGCAAVDVHTVRCSLGTVPDGTTRTIVLRTVVDAGFSGAIENTAVVLGGVADQDPASNTAVGDAVVEAAVPPTTTVPTVPTVPTTVPTGPTTVPTGPTTGPTGTTTVPTGTTTVPTGTTTVPTGTTTGPATSVPTATVPTSVPTGTVPTGTSAPTGTTAPAVPTTGPTTAPTTGPSSPTPPGELPNTGAPVTSLLWWALGLLLAGAGLVLLQRRRRQS</sequence>
<feature type="region of interest" description="Disordered" evidence="5">
    <location>
        <begin position="1893"/>
        <end position="1920"/>
    </location>
</feature>
<feature type="region of interest" description="Disordered" evidence="5">
    <location>
        <begin position="2765"/>
        <end position="2793"/>
    </location>
</feature>
<dbReference type="InterPro" id="IPR001434">
    <property type="entry name" value="OmcB-like_DUF11"/>
</dbReference>
<dbReference type="InterPro" id="IPR051172">
    <property type="entry name" value="Chlamydia_OmcB"/>
</dbReference>
<feature type="compositionally biased region" description="Low complexity" evidence="5">
    <location>
        <begin position="1893"/>
        <end position="1918"/>
    </location>
</feature>
<gene>
    <name evidence="8" type="ORF">ABLG96_15870</name>
</gene>